<name>A0A9W4JS28_9EURO</name>
<evidence type="ECO:0000313" key="11">
    <source>
        <dbReference type="EMBL" id="CAG8411106.1"/>
    </source>
</evidence>
<accession>A0A9W4JS28</accession>
<dbReference type="InterPro" id="IPR036396">
    <property type="entry name" value="Cyt_P450_sf"/>
</dbReference>
<evidence type="ECO:0000256" key="6">
    <source>
        <dbReference type="ARBA" id="ARBA00023004"/>
    </source>
</evidence>
<keyword evidence="6 8" id="KW-0408">Iron</keyword>
<evidence type="ECO:0000256" key="8">
    <source>
        <dbReference type="PIRSR" id="PIRSR602401-1"/>
    </source>
</evidence>
<feature type="transmembrane region" description="Helical" evidence="10">
    <location>
        <begin position="57"/>
        <end position="78"/>
    </location>
</feature>
<dbReference type="SUPFAM" id="SSF48264">
    <property type="entry name" value="Cytochrome P450"/>
    <property type="match status" value="1"/>
</dbReference>
<evidence type="ECO:0000313" key="12">
    <source>
        <dbReference type="Proteomes" id="UP001152646"/>
    </source>
</evidence>
<evidence type="ECO:0000256" key="2">
    <source>
        <dbReference type="ARBA" id="ARBA00010617"/>
    </source>
</evidence>
<dbReference type="Proteomes" id="UP001152646">
    <property type="component" value="Unassembled WGS sequence"/>
</dbReference>
<dbReference type="InterPro" id="IPR050121">
    <property type="entry name" value="Cytochrome_P450_monoxygenase"/>
</dbReference>
<evidence type="ECO:0000256" key="7">
    <source>
        <dbReference type="ARBA" id="ARBA00023033"/>
    </source>
</evidence>
<dbReference type="GO" id="GO:0043386">
    <property type="term" value="P:mycotoxin biosynthetic process"/>
    <property type="evidence" value="ECO:0007669"/>
    <property type="project" value="UniProtKB-ARBA"/>
</dbReference>
<comment type="caution">
    <text evidence="11">The sequence shown here is derived from an EMBL/GenBank/DDBJ whole genome shotgun (WGS) entry which is preliminary data.</text>
</comment>
<keyword evidence="3 8" id="KW-0349">Heme</keyword>
<dbReference type="InterPro" id="IPR002401">
    <property type="entry name" value="Cyt_P450_E_grp-I"/>
</dbReference>
<dbReference type="PANTHER" id="PTHR24305:SF188">
    <property type="entry name" value="P450, PUTATIVE (EUROFUNG)-RELATED"/>
    <property type="match status" value="1"/>
</dbReference>
<dbReference type="FunFam" id="1.10.630.10:FF:000050">
    <property type="entry name" value="Cytochrome P450 monooxygenase"/>
    <property type="match status" value="1"/>
</dbReference>
<reference evidence="11" key="1">
    <citation type="submission" date="2021-07" db="EMBL/GenBank/DDBJ databases">
        <authorList>
            <person name="Branca A.L. A."/>
        </authorList>
    </citation>
    <scope>NUCLEOTIDE SEQUENCE</scope>
</reference>
<dbReference type="PANTHER" id="PTHR24305">
    <property type="entry name" value="CYTOCHROME P450"/>
    <property type="match status" value="1"/>
</dbReference>
<dbReference type="CDD" id="cd11060">
    <property type="entry name" value="CYP57A1-like"/>
    <property type="match status" value="1"/>
</dbReference>
<evidence type="ECO:0000256" key="9">
    <source>
        <dbReference type="RuleBase" id="RU000461"/>
    </source>
</evidence>
<keyword evidence="7 9" id="KW-0503">Monooxygenase</keyword>
<feature type="binding site" description="axial binding residue" evidence="8">
    <location>
        <position position="624"/>
    </location>
    <ligand>
        <name>heme</name>
        <dbReference type="ChEBI" id="CHEBI:30413"/>
    </ligand>
    <ligandPart>
        <name>Fe</name>
        <dbReference type="ChEBI" id="CHEBI:18248"/>
    </ligandPart>
</feature>
<dbReference type="InterPro" id="IPR017972">
    <property type="entry name" value="Cyt_P450_CS"/>
</dbReference>
<dbReference type="OrthoDB" id="3934656at2759"/>
<protein>
    <recommendedName>
        <fullName evidence="13">Cytochrome P450</fullName>
    </recommendedName>
</protein>
<dbReference type="InterPro" id="IPR001128">
    <property type="entry name" value="Cyt_P450"/>
</dbReference>
<comment type="cofactor">
    <cofactor evidence="1 8">
        <name>heme</name>
        <dbReference type="ChEBI" id="CHEBI:30413"/>
    </cofactor>
</comment>
<feature type="transmembrane region" description="Helical" evidence="10">
    <location>
        <begin position="161"/>
        <end position="179"/>
    </location>
</feature>
<proteinExistence type="inferred from homology"/>
<organism evidence="11 12">
    <name type="scientific">Penicillium salamii</name>
    <dbReference type="NCBI Taxonomy" id="1612424"/>
    <lineage>
        <taxon>Eukaryota</taxon>
        <taxon>Fungi</taxon>
        <taxon>Dikarya</taxon>
        <taxon>Ascomycota</taxon>
        <taxon>Pezizomycotina</taxon>
        <taxon>Eurotiomycetes</taxon>
        <taxon>Eurotiomycetidae</taxon>
        <taxon>Eurotiales</taxon>
        <taxon>Aspergillaceae</taxon>
        <taxon>Penicillium</taxon>
    </lineage>
</organism>
<evidence type="ECO:0000256" key="3">
    <source>
        <dbReference type="ARBA" id="ARBA00022617"/>
    </source>
</evidence>
<comment type="similarity">
    <text evidence="2 9">Belongs to the cytochrome P450 family.</text>
</comment>
<dbReference type="PRINTS" id="PR00463">
    <property type="entry name" value="EP450I"/>
</dbReference>
<keyword evidence="4 8" id="KW-0479">Metal-binding</keyword>
<keyword evidence="5 9" id="KW-0560">Oxidoreductase</keyword>
<evidence type="ECO:0000256" key="4">
    <source>
        <dbReference type="ARBA" id="ARBA00022723"/>
    </source>
</evidence>
<dbReference type="Gene3D" id="1.10.630.10">
    <property type="entry name" value="Cytochrome P450"/>
    <property type="match status" value="1"/>
</dbReference>
<dbReference type="EMBL" id="CAJVPA010000217">
    <property type="protein sequence ID" value="CAG8411106.1"/>
    <property type="molecule type" value="Genomic_DNA"/>
</dbReference>
<feature type="transmembrane region" description="Helical" evidence="10">
    <location>
        <begin position="16"/>
        <end position="37"/>
    </location>
</feature>
<dbReference type="Pfam" id="PF00067">
    <property type="entry name" value="p450"/>
    <property type="match status" value="1"/>
</dbReference>
<feature type="transmembrane region" description="Helical" evidence="10">
    <location>
        <begin position="84"/>
        <end position="103"/>
    </location>
</feature>
<keyword evidence="10" id="KW-0472">Membrane</keyword>
<keyword evidence="10" id="KW-1133">Transmembrane helix</keyword>
<dbReference type="GO" id="GO:0005506">
    <property type="term" value="F:iron ion binding"/>
    <property type="evidence" value="ECO:0007669"/>
    <property type="project" value="InterPro"/>
</dbReference>
<dbReference type="GO" id="GO:0016705">
    <property type="term" value="F:oxidoreductase activity, acting on paired donors, with incorporation or reduction of molecular oxygen"/>
    <property type="evidence" value="ECO:0007669"/>
    <property type="project" value="InterPro"/>
</dbReference>
<evidence type="ECO:0000256" key="5">
    <source>
        <dbReference type="ARBA" id="ARBA00023002"/>
    </source>
</evidence>
<evidence type="ECO:0000256" key="1">
    <source>
        <dbReference type="ARBA" id="ARBA00001971"/>
    </source>
</evidence>
<keyword evidence="10" id="KW-0812">Transmembrane</keyword>
<dbReference type="PRINTS" id="PR00385">
    <property type="entry name" value="P450"/>
</dbReference>
<dbReference type="GO" id="GO:0004497">
    <property type="term" value="F:monooxygenase activity"/>
    <property type="evidence" value="ECO:0007669"/>
    <property type="project" value="UniProtKB-KW"/>
</dbReference>
<sequence>MACPISVSKFVGTVSLGLLTGLSYSTSAITIPALQLLPTATTAARSLNEVKRLSRRYALRLSFLTNSCFCFAWCLSSPRRRHPYMVWLWAFSTLSAHGVDFWFNRHLGFKNWVSTVIRDVSHFSLTEAKKDEDLVVVETEDEVNGETVQREMGRERNLHRVRAWLSGIALSIGIVGLWGDKLYILFQITKSLLSPLRSIPGPFWARFSNLWYFNRLRKGRFEHENIALHQEYGPIVRLGPNHYSISDATSVKKIYGPGSKFAKSAWYDSWKHPAQWTVFSDRDIKRHSETRKRFTSLYSMTSLVHYEPFVDHCADLFSERLNDFAENGKIFDLGYWFQCYAFDVIGNITFGERFGMSLDLGYKHKLMDTGFLDEGRDINGAISALHRVIMHSTLIGVYPEWHPRLFGILSKFKSSGAGGRAYFIKFVQEKLKLRDKVGVESEGRTEDFVEKMMIARAKDPEKVTDYHLFIMGQSNVMAGSDTTAISLSAIMWHLLNYPDTLRKLRDELDEFTSQGRCGASPSFKETQEMPYFQAVIKEALRMHAATGLPMWRTVPEGGAEIHGRFMSEGTVVGINTWVAHYDESVFPDARTFRPERWIEAESWPEKLKEMNQMYMPFGLGSRTCLGKHISILEMSKVIPRLVQEFDFVPLRKTWRTENFWFVKPVDFEVQVQRRIQKS</sequence>
<dbReference type="AlphaFoldDB" id="A0A9W4JS28"/>
<dbReference type="PROSITE" id="PS00086">
    <property type="entry name" value="CYTOCHROME_P450"/>
    <property type="match status" value="1"/>
</dbReference>
<evidence type="ECO:0000256" key="10">
    <source>
        <dbReference type="SAM" id="Phobius"/>
    </source>
</evidence>
<evidence type="ECO:0008006" key="13">
    <source>
        <dbReference type="Google" id="ProtNLM"/>
    </source>
</evidence>
<dbReference type="GO" id="GO:0020037">
    <property type="term" value="F:heme binding"/>
    <property type="evidence" value="ECO:0007669"/>
    <property type="project" value="InterPro"/>
</dbReference>
<gene>
    <name evidence="11" type="ORF">PSALAMII_LOCUS9198</name>
</gene>